<reference evidence="2" key="1">
    <citation type="submission" date="2022-01" db="EMBL/GenBank/DDBJ databases">
        <authorList>
            <person name="King R."/>
        </authorList>
    </citation>
    <scope>NUCLEOTIDE SEQUENCE</scope>
</reference>
<dbReference type="EMBL" id="OV651815">
    <property type="protein sequence ID" value="CAH1107737.1"/>
    <property type="molecule type" value="Genomic_DNA"/>
</dbReference>
<keyword evidence="3" id="KW-1185">Reference proteome</keyword>
<dbReference type="AlphaFoldDB" id="A0A9P0GFU8"/>
<evidence type="ECO:0000313" key="2">
    <source>
        <dbReference type="EMBL" id="CAH1107737.1"/>
    </source>
</evidence>
<dbReference type="Proteomes" id="UP001153636">
    <property type="component" value="Chromosome 3"/>
</dbReference>
<proteinExistence type="predicted"/>
<feature type="compositionally biased region" description="Polar residues" evidence="1">
    <location>
        <begin position="41"/>
        <end position="69"/>
    </location>
</feature>
<protein>
    <submittedName>
        <fullName evidence="2">Uncharacterized protein</fullName>
    </submittedName>
</protein>
<evidence type="ECO:0000313" key="3">
    <source>
        <dbReference type="Proteomes" id="UP001153636"/>
    </source>
</evidence>
<accession>A0A9P0GFU8</accession>
<gene>
    <name evidence="2" type="ORF">PSYICH_LOCUS8528</name>
</gene>
<name>A0A9P0GFU8_9CUCU</name>
<organism evidence="2 3">
    <name type="scientific">Psylliodes chrysocephalus</name>
    <dbReference type="NCBI Taxonomy" id="3402493"/>
    <lineage>
        <taxon>Eukaryota</taxon>
        <taxon>Metazoa</taxon>
        <taxon>Ecdysozoa</taxon>
        <taxon>Arthropoda</taxon>
        <taxon>Hexapoda</taxon>
        <taxon>Insecta</taxon>
        <taxon>Pterygota</taxon>
        <taxon>Neoptera</taxon>
        <taxon>Endopterygota</taxon>
        <taxon>Coleoptera</taxon>
        <taxon>Polyphaga</taxon>
        <taxon>Cucujiformia</taxon>
        <taxon>Chrysomeloidea</taxon>
        <taxon>Chrysomelidae</taxon>
        <taxon>Galerucinae</taxon>
        <taxon>Alticini</taxon>
        <taxon>Psylliodes</taxon>
    </lineage>
</organism>
<dbReference type="OrthoDB" id="6778712at2759"/>
<sequence length="115" mass="13123">MKKKNRKKSVVDTLWDIHKDKEERKYRRHREKLALLKEIGSESNPSKYQSSSDDDFINQNLPSTSKNTQMRTKLSRLSLVCDKHGISDQSAAAIASAVLKDVGIMTAEDPLKMFD</sequence>
<evidence type="ECO:0000256" key="1">
    <source>
        <dbReference type="SAM" id="MobiDB-lite"/>
    </source>
</evidence>
<feature type="region of interest" description="Disordered" evidence="1">
    <location>
        <begin position="37"/>
        <end position="69"/>
    </location>
</feature>